<dbReference type="InterPro" id="IPR001611">
    <property type="entry name" value="Leu-rich_rpt"/>
</dbReference>
<dbReference type="Pfam" id="PF07723">
    <property type="entry name" value="LRR_2"/>
    <property type="match status" value="1"/>
</dbReference>
<evidence type="ECO:0000256" key="3">
    <source>
        <dbReference type="SAM" id="Coils"/>
    </source>
</evidence>
<dbReference type="HOGENOM" id="CLU_750989_0_0_1"/>
<dbReference type="InParanoid" id="D8QUS1"/>
<dbReference type="Gene3D" id="3.80.10.10">
    <property type="entry name" value="Ribonuclease Inhibitor"/>
    <property type="match status" value="1"/>
</dbReference>
<protein>
    <recommendedName>
        <fullName evidence="6">U2A'/phosphoprotein 32 family A C-terminal domain-containing protein</fullName>
    </recommendedName>
</protein>
<dbReference type="PROSITE" id="PS51450">
    <property type="entry name" value="LRR"/>
    <property type="match status" value="1"/>
</dbReference>
<dbReference type="InterPro" id="IPR013101">
    <property type="entry name" value="LRR_PRU1-like"/>
</dbReference>
<organism evidence="5">
    <name type="scientific">Selaginella moellendorffii</name>
    <name type="common">Spikemoss</name>
    <dbReference type="NCBI Taxonomy" id="88036"/>
    <lineage>
        <taxon>Eukaryota</taxon>
        <taxon>Viridiplantae</taxon>
        <taxon>Streptophyta</taxon>
        <taxon>Embryophyta</taxon>
        <taxon>Tracheophyta</taxon>
        <taxon>Lycopodiopsida</taxon>
        <taxon>Selaginellales</taxon>
        <taxon>Selaginellaceae</taxon>
        <taxon>Selaginella</taxon>
    </lineage>
</organism>
<keyword evidence="5" id="KW-1185">Reference proteome</keyword>
<evidence type="ECO:0000313" key="4">
    <source>
        <dbReference type="EMBL" id="EFJ35924.1"/>
    </source>
</evidence>
<dbReference type="KEGG" id="smo:SELMODRAFT_404255"/>
<keyword evidence="1" id="KW-0433">Leucine-rich repeat</keyword>
<proteinExistence type="predicted"/>
<dbReference type="Gramene" id="EFJ35924">
    <property type="protein sequence ID" value="EFJ35924"/>
    <property type="gene ID" value="SELMODRAFT_404255"/>
</dbReference>
<evidence type="ECO:0000313" key="5">
    <source>
        <dbReference type="Proteomes" id="UP000001514"/>
    </source>
</evidence>
<evidence type="ECO:0000256" key="2">
    <source>
        <dbReference type="ARBA" id="ARBA00022737"/>
    </source>
</evidence>
<dbReference type="InterPro" id="IPR050576">
    <property type="entry name" value="Cilia_flagella_integrity"/>
</dbReference>
<dbReference type="InterPro" id="IPR032675">
    <property type="entry name" value="LRR_dom_sf"/>
</dbReference>
<keyword evidence="3" id="KW-0175">Coiled coil</keyword>
<feature type="coiled-coil region" evidence="3">
    <location>
        <begin position="214"/>
        <end position="312"/>
    </location>
</feature>
<dbReference type="EMBL" id="GL377567">
    <property type="protein sequence ID" value="EFJ35924.1"/>
    <property type="molecule type" value="Genomic_DNA"/>
</dbReference>
<dbReference type="PANTHER" id="PTHR45973:SF32">
    <property type="entry name" value="DYNEIN ASSEMBLY FACTOR 1, AXONEMAL HOMOLOG"/>
    <property type="match status" value="1"/>
</dbReference>
<dbReference type="SUPFAM" id="SSF52058">
    <property type="entry name" value="L domain-like"/>
    <property type="match status" value="1"/>
</dbReference>
<dbReference type="AlphaFoldDB" id="D8QUS1"/>
<accession>D8QUS1</accession>
<keyword evidence="2" id="KW-0677">Repeat</keyword>
<sequence length="370" mass="42740">MSFDMSPAGLKKLCREKRLYASLPELNEVLHLHHRGIVEIKGLEEYTGLKTLHLESNAILKIKGLDCLMNLRCLYLNQIKCLKGLSCCQCLRQLNLSGNMLCLEEDVAHLTKCKSLQSLDISRNKLDNEESLQIIQSLRLTLLKMSGNPIVSTIPYYRKLCLVQMPTLTYLDESPVSEHERRLARAWAEGGNEEETSMRETIRKEEAHQREIHRQAFEAMIEEATAELAENERKQREAAERAQEERAEAAAREEQCRAEIAAREEAKRRQEIQEQRRAELAAREEKRAAELVAVEEELAAELAAREKNLSEEWIIERLECADKERKFKKELQERVLERVAQDKNVARPMLWGTKGYKSLWEIATNIDDST</sequence>
<dbReference type="PANTHER" id="PTHR45973">
    <property type="entry name" value="PROTEIN PHOSPHATASE 1 REGULATORY SUBUNIT SDS22-RELATED"/>
    <property type="match status" value="1"/>
</dbReference>
<dbReference type="Proteomes" id="UP000001514">
    <property type="component" value="Unassembled WGS sequence"/>
</dbReference>
<evidence type="ECO:0008006" key="6">
    <source>
        <dbReference type="Google" id="ProtNLM"/>
    </source>
</evidence>
<dbReference type="eggNOG" id="ENOG502QQFE">
    <property type="taxonomic scope" value="Eukaryota"/>
</dbReference>
<evidence type="ECO:0000256" key="1">
    <source>
        <dbReference type="ARBA" id="ARBA00022614"/>
    </source>
</evidence>
<name>D8QUS1_SELML</name>
<reference evidence="4 5" key="1">
    <citation type="journal article" date="2011" name="Science">
        <title>The Selaginella genome identifies genetic changes associated with the evolution of vascular plants.</title>
        <authorList>
            <person name="Banks J.A."/>
            <person name="Nishiyama T."/>
            <person name="Hasebe M."/>
            <person name="Bowman J.L."/>
            <person name="Gribskov M."/>
            <person name="dePamphilis C."/>
            <person name="Albert V.A."/>
            <person name="Aono N."/>
            <person name="Aoyama T."/>
            <person name="Ambrose B.A."/>
            <person name="Ashton N.W."/>
            <person name="Axtell M.J."/>
            <person name="Barker E."/>
            <person name="Barker M.S."/>
            <person name="Bennetzen J.L."/>
            <person name="Bonawitz N.D."/>
            <person name="Chapple C."/>
            <person name="Cheng C."/>
            <person name="Correa L.G."/>
            <person name="Dacre M."/>
            <person name="DeBarry J."/>
            <person name="Dreyer I."/>
            <person name="Elias M."/>
            <person name="Engstrom E.M."/>
            <person name="Estelle M."/>
            <person name="Feng L."/>
            <person name="Finet C."/>
            <person name="Floyd S.K."/>
            <person name="Frommer W.B."/>
            <person name="Fujita T."/>
            <person name="Gramzow L."/>
            <person name="Gutensohn M."/>
            <person name="Harholt J."/>
            <person name="Hattori M."/>
            <person name="Heyl A."/>
            <person name="Hirai T."/>
            <person name="Hiwatashi Y."/>
            <person name="Ishikawa M."/>
            <person name="Iwata M."/>
            <person name="Karol K.G."/>
            <person name="Koehler B."/>
            <person name="Kolukisaoglu U."/>
            <person name="Kubo M."/>
            <person name="Kurata T."/>
            <person name="Lalonde S."/>
            <person name="Li K."/>
            <person name="Li Y."/>
            <person name="Litt A."/>
            <person name="Lyons E."/>
            <person name="Manning G."/>
            <person name="Maruyama T."/>
            <person name="Michael T.P."/>
            <person name="Mikami K."/>
            <person name="Miyazaki S."/>
            <person name="Morinaga S."/>
            <person name="Murata T."/>
            <person name="Mueller-Roeber B."/>
            <person name="Nelson D.R."/>
            <person name="Obara M."/>
            <person name="Oguri Y."/>
            <person name="Olmstead R.G."/>
            <person name="Onodera N."/>
            <person name="Petersen B.L."/>
            <person name="Pils B."/>
            <person name="Prigge M."/>
            <person name="Rensing S.A."/>
            <person name="Riano-Pachon D.M."/>
            <person name="Roberts A.W."/>
            <person name="Sato Y."/>
            <person name="Scheller H.V."/>
            <person name="Schulz B."/>
            <person name="Schulz C."/>
            <person name="Shakirov E.V."/>
            <person name="Shibagaki N."/>
            <person name="Shinohara N."/>
            <person name="Shippen D.E."/>
            <person name="Soerensen I."/>
            <person name="Sotooka R."/>
            <person name="Sugimoto N."/>
            <person name="Sugita M."/>
            <person name="Sumikawa N."/>
            <person name="Tanurdzic M."/>
            <person name="Theissen G."/>
            <person name="Ulvskov P."/>
            <person name="Wakazuki S."/>
            <person name="Weng J.K."/>
            <person name="Willats W.W."/>
            <person name="Wipf D."/>
            <person name="Wolf P.G."/>
            <person name="Yang L."/>
            <person name="Zimmer A.D."/>
            <person name="Zhu Q."/>
            <person name="Mitros T."/>
            <person name="Hellsten U."/>
            <person name="Loque D."/>
            <person name="Otillar R."/>
            <person name="Salamov A."/>
            <person name="Schmutz J."/>
            <person name="Shapiro H."/>
            <person name="Lindquist E."/>
            <person name="Lucas S."/>
            <person name="Rokhsar D."/>
            <person name="Grigoriev I.V."/>
        </authorList>
    </citation>
    <scope>NUCLEOTIDE SEQUENCE [LARGE SCALE GENOMIC DNA]</scope>
</reference>
<gene>
    <name evidence="4" type="ORF">SELMODRAFT_404255</name>
</gene>